<evidence type="ECO:0000313" key="2">
    <source>
        <dbReference type="Proteomes" id="UP001199469"/>
    </source>
</evidence>
<sequence>MDKAALAETQGPLKQQYRDDPGSAVVVLKADGDLDGSGIACRVSTAQAMVEAGLHPATGGTGELLCSGDMLLEALVACSGVTLRAVSTSMGVEIRGGTIHAEGDLDFRGTLGVAKDAPVGFKDIRLSFDLDTDADDETLATLHKLTERYCVVYQTLVNSPQVSLELGKQSAGAQA</sequence>
<accession>A0ABS8P9F7</accession>
<dbReference type="PANTHER" id="PTHR35368">
    <property type="entry name" value="HYDROPEROXIDE REDUCTASE"/>
    <property type="match status" value="1"/>
</dbReference>
<keyword evidence="2" id="KW-1185">Reference proteome</keyword>
<dbReference type="InterPro" id="IPR015946">
    <property type="entry name" value="KH_dom-like_a/b"/>
</dbReference>
<evidence type="ECO:0000313" key="1">
    <source>
        <dbReference type="EMBL" id="MCD2194165.1"/>
    </source>
</evidence>
<dbReference type="RefSeq" id="WP_230733847.1">
    <property type="nucleotide sequence ID" value="NZ_JAJNDB010000002.1"/>
</dbReference>
<dbReference type="Proteomes" id="UP001199469">
    <property type="component" value="Unassembled WGS sequence"/>
</dbReference>
<dbReference type="InterPro" id="IPR052924">
    <property type="entry name" value="OsmC/Ohr_hydroprdx_reductase"/>
</dbReference>
<organism evidence="1 2">
    <name type="scientific">Actinomycetospora endophytica</name>
    <dbReference type="NCBI Taxonomy" id="2291215"/>
    <lineage>
        <taxon>Bacteria</taxon>
        <taxon>Bacillati</taxon>
        <taxon>Actinomycetota</taxon>
        <taxon>Actinomycetes</taxon>
        <taxon>Pseudonocardiales</taxon>
        <taxon>Pseudonocardiaceae</taxon>
        <taxon>Actinomycetospora</taxon>
    </lineage>
</organism>
<dbReference type="EMBL" id="JAJNDB010000002">
    <property type="protein sequence ID" value="MCD2194165.1"/>
    <property type="molecule type" value="Genomic_DNA"/>
</dbReference>
<dbReference type="SUPFAM" id="SSF82784">
    <property type="entry name" value="OsmC-like"/>
    <property type="match status" value="1"/>
</dbReference>
<reference evidence="1 2" key="1">
    <citation type="submission" date="2021-11" db="EMBL/GenBank/DDBJ databases">
        <title>Draft genome sequence of Actinomycetospora sp. SF1 isolated from the rhizosphere soil.</title>
        <authorList>
            <person name="Duangmal K."/>
            <person name="Chantavorakit T."/>
        </authorList>
    </citation>
    <scope>NUCLEOTIDE SEQUENCE [LARGE SCALE GENOMIC DNA]</scope>
    <source>
        <strain evidence="1 2">TBRC 5722</strain>
    </source>
</reference>
<dbReference type="InterPro" id="IPR036102">
    <property type="entry name" value="OsmC/Ohrsf"/>
</dbReference>
<gene>
    <name evidence="1" type="ORF">LQ327_12350</name>
</gene>
<name>A0ABS8P9F7_9PSEU</name>
<dbReference type="Gene3D" id="3.30.300.20">
    <property type="match status" value="1"/>
</dbReference>
<dbReference type="PANTHER" id="PTHR35368:SF1">
    <property type="entry name" value="HYDROPEROXIDE REDUCTASE"/>
    <property type="match status" value="1"/>
</dbReference>
<protein>
    <submittedName>
        <fullName evidence="1">OsmC family protein</fullName>
    </submittedName>
</protein>
<comment type="caution">
    <text evidence="1">The sequence shown here is derived from an EMBL/GenBank/DDBJ whole genome shotgun (WGS) entry which is preliminary data.</text>
</comment>
<dbReference type="Pfam" id="PF02566">
    <property type="entry name" value="OsmC"/>
    <property type="match status" value="1"/>
</dbReference>
<proteinExistence type="predicted"/>
<dbReference type="InterPro" id="IPR003718">
    <property type="entry name" value="OsmC/Ohr_fam"/>
</dbReference>